<dbReference type="InterPro" id="IPR025534">
    <property type="entry name" value="DUF4420"/>
</dbReference>
<dbReference type="RefSeq" id="WP_073075880.1">
    <property type="nucleotide sequence ID" value="NZ_FQXV01000001.1"/>
</dbReference>
<keyword evidence="2" id="KW-1185">Reference proteome</keyword>
<dbReference type="EMBL" id="FQXV01000001">
    <property type="protein sequence ID" value="SHH56757.1"/>
    <property type="molecule type" value="Genomic_DNA"/>
</dbReference>
<proteinExistence type="predicted"/>
<dbReference type="Proteomes" id="UP000183995">
    <property type="component" value="Unassembled WGS sequence"/>
</dbReference>
<evidence type="ECO:0000313" key="1">
    <source>
        <dbReference type="EMBL" id="SHH56757.1"/>
    </source>
</evidence>
<accession>A0A1M5U144</accession>
<dbReference type="STRING" id="1123282.SAMN02745823_00316"/>
<dbReference type="OrthoDB" id="1902020at2"/>
<sequence length="347" mass="39159">MNSNLLLAHQMFSALDSEYHSKKWVGQEPLLSRQMKLSSEILAVFAVRKLDGKHILYLQCNPSDATAGHKYPAWKGISIEFSGFEHVGMEGCFVRIEQGEGSDDDVYFSICDDLCSCLKDALRSNLRQRLFAALERWKRFFSLRENIKLTREEQIGLFGELWLLRSMLKNGIGLQAIDSWKGPYHGVFDFSLQNMSIEVKTTAAKMPYKVFISNEMQLDERLAGGMLILSFLAVQSSDSSGETLGDVVKCIDDCIGDDEAARSAFQDKIFGCGLAHPHVDGYTSHYIAKEQAFFNIKEGFPRILSANLPNGLGDLSYSIEISACFNYKIDKQEFWRNASLHAKEEQL</sequence>
<dbReference type="AlphaFoldDB" id="A0A1M5U144"/>
<evidence type="ECO:0000313" key="2">
    <source>
        <dbReference type="Proteomes" id="UP000183995"/>
    </source>
</evidence>
<organism evidence="1 2">
    <name type="scientific">Sporobacter termitidis DSM 10068</name>
    <dbReference type="NCBI Taxonomy" id="1123282"/>
    <lineage>
        <taxon>Bacteria</taxon>
        <taxon>Bacillati</taxon>
        <taxon>Bacillota</taxon>
        <taxon>Clostridia</taxon>
        <taxon>Eubacteriales</taxon>
        <taxon>Oscillospiraceae</taxon>
        <taxon>Sporobacter</taxon>
    </lineage>
</organism>
<protein>
    <submittedName>
        <fullName evidence="1">Putative PD-(D/E)XK family member</fullName>
    </submittedName>
</protein>
<dbReference type="Pfam" id="PF14390">
    <property type="entry name" value="DUF4420"/>
    <property type="match status" value="1"/>
</dbReference>
<name>A0A1M5U144_9FIRM</name>
<gene>
    <name evidence="1" type="ORF">SAMN02745823_00316</name>
</gene>
<reference evidence="1 2" key="1">
    <citation type="submission" date="2016-11" db="EMBL/GenBank/DDBJ databases">
        <authorList>
            <person name="Jaros S."/>
            <person name="Januszkiewicz K."/>
            <person name="Wedrychowicz H."/>
        </authorList>
    </citation>
    <scope>NUCLEOTIDE SEQUENCE [LARGE SCALE GENOMIC DNA]</scope>
    <source>
        <strain evidence="1 2">DSM 10068</strain>
    </source>
</reference>